<proteinExistence type="inferred from homology"/>
<comment type="caution">
    <text evidence="4">The sequence shown here is derived from an EMBL/GenBank/DDBJ whole genome shotgun (WGS) entry which is preliminary data.</text>
</comment>
<dbReference type="AlphaFoldDB" id="A0AAV9JTV9"/>
<dbReference type="GO" id="GO:0006654">
    <property type="term" value="P:phosphatidic acid biosynthetic process"/>
    <property type="evidence" value="ECO:0007669"/>
    <property type="project" value="TreeGrafter"/>
</dbReference>
<evidence type="ECO:0000256" key="1">
    <source>
        <dbReference type="ARBA" id="ARBA00006484"/>
    </source>
</evidence>
<keyword evidence="5" id="KW-1185">Reference proteome</keyword>
<comment type="similarity">
    <text evidence="1 3">Belongs to the short-chain dehydrogenases/reductases (SDR) family.</text>
</comment>
<evidence type="ECO:0000313" key="4">
    <source>
        <dbReference type="EMBL" id="KAK4548965.1"/>
    </source>
</evidence>
<accession>A0AAV9JTV9</accession>
<dbReference type="SUPFAM" id="SSF51735">
    <property type="entry name" value="NAD(P)-binding Rossmann-fold domains"/>
    <property type="match status" value="1"/>
</dbReference>
<dbReference type="GO" id="GO:0019433">
    <property type="term" value="P:triglyceride catabolic process"/>
    <property type="evidence" value="ECO:0007669"/>
    <property type="project" value="TreeGrafter"/>
</dbReference>
<protein>
    <recommendedName>
        <fullName evidence="6">NADPH-dependent 1-acyldihydroxyacetone phosphate reductase</fullName>
    </recommendedName>
</protein>
<dbReference type="InterPro" id="IPR002347">
    <property type="entry name" value="SDR_fam"/>
</dbReference>
<dbReference type="Pfam" id="PF00106">
    <property type="entry name" value="adh_short"/>
    <property type="match status" value="1"/>
</dbReference>
<dbReference type="GO" id="GO:0004806">
    <property type="term" value="F:triacylglycerol lipase activity"/>
    <property type="evidence" value="ECO:0007669"/>
    <property type="project" value="TreeGrafter"/>
</dbReference>
<dbReference type="GO" id="GO:0005783">
    <property type="term" value="C:endoplasmic reticulum"/>
    <property type="evidence" value="ECO:0007669"/>
    <property type="project" value="TreeGrafter"/>
</dbReference>
<sequence length="281" mass="30589">MPALQNKTVLITGCSTGGIGWALAKRFHERGFYVFATARDPSKVAELAGLSDVEILELDVTVPQTILQCKDTIAKRTGERLDVLVNNAGVEFVCPLLDVDIAEAKLLYDVNVWGPIAMVQAFAPLLIEAKGVVVNPSSIDAVLNMAWAGIFASSKAAVARLSETMRLELEPLGVRVITLMCGSIDTPMFGKPGGQMTLPETSHYYSVQDAAYKERMDHQRQAMQVGVLADKLVKDIVGGATGVIWHGAFAPTVWFSTWMLLTWVVDKMVNAERGLGLVKRR</sequence>
<dbReference type="GO" id="GO:0005811">
    <property type="term" value="C:lipid droplet"/>
    <property type="evidence" value="ECO:0007669"/>
    <property type="project" value="TreeGrafter"/>
</dbReference>
<evidence type="ECO:0000256" key="2">
    <source>
        <dbReference type="ARBA" id="ARBA00023002"/>
    </source>
</evidence>
<dbReference type="Proteomes" id="UP001324427">
    <property type="component" value="Unassembled WGS sequence"/>
</dbReference>
<gene>
    <name evidence="4" type="ORF">LTR36_008738</name>
</gene>
<name>A0AAV9JTV9_9PEZI</name>
<dbReference type="Gene3D" id="3.40.50.720">
    <property type="entry name" value="NAD(P)-binding Rossmann-like Domain"/>
    <property type="match status" value="1"/>
</dbReference>
<dbReference type="InterPro" id="IPR036291">
    <property type="entry name" value="NAD(P)-bd_dom_sf"/>
</dbReference>
<dbReference type="GO" id="GO:0000140">
    <property type="term" value="F:acylglycerone-phosphate reductase (NADP+) activity"/>
    <property type="evidence" value="ECO:0007669"/>
    <property type="project" value="TreeGrafter"/>
</dbReference>
<evidence type="ECO:0000313" key="5">
    <source>
        <dbReference type="Proteomes" id="UP001324427"/>
    </source>
</evidence>
<dbReference type="EMBL" id="JAVFHQ010000006">
    <property type="protein sequence ID" value="KAK4548965.1"/>
    <property type="molecule type" value="Genomic_DNA"/>
</dbReference>
<organism evidence="4 5">
    <name type="scientific">Oleoguttula mirabilis</name>
    <dbReference type="NCBI Taxonomy" id="1507867"/>
    <lineage>
        <taxon>Eukaryota</taxon>
        <taxon>Fungi</taxon>
        <taxon>Dikarya</taxon>
        <taxon>Ascomycota</taxon>
        <taxon>Pezizomycotina</taxon>
        <taxon>Dothideomycetes</taxon>
        <taxon>Dothideomycetidae</taxon>
        <taxon>Mycosphaerellales</taxon>
        <taxon>Teratosphaeriaceae</taxon>
        <taxon>Oleoguttula</taxon>
    </lineage>
</organism>
<reference evidence="4 5" key="1">
    <citation type="submission" date="2021-11" db="EMBL/GenBank/DDBJ databases">
        <title>Black yeast isolated from Biological Soil Crust.</title>
        <authorList>
            <person name="Kurbessoian T."/>
        </authorList>
    </citation>
    <scope>NUCLEOTIDE SEQUENCE [LARGE SCALE GENOMIC DNA]</scope>
    <source>
        <strain evidence="4 5">CCFEE 5522</strain>
    </source>
</reference>
<dbReference type="PRINTS" id="PR00080">
    <property type="entry name" value="SDRFAMILY"/>
</dbReference>
<dbReference type="PANTHER" id="PTHR44169">
    <property type="entry name" value="NADPH-DEPENDENT 1-ACYLDIHYDROXYACETONE PHOSPHATE REDUCTASE"/>
    <property type="match status" value="1"/>
</dbReference>
<dbReference type="CDD" id="cd05374">
    <property type="entry name" value="17beta-HSD-like_SDR_c"/>
    <property type="match status" value="1"/>
</dbReference>
<keyword evidence="2" id="KW-0560">Oxidoreductase</keyword>
<evidence type="ECO:0008006" key="6">
    <source>
        <dbReference type="Google" id="ProtNLM"/>
    </source>
</evidence>
<dbReference type="PRINTS" id="PR00081">
    <property type="entry name" value="GDHRDH"/>
</dbReference>
<dbReference type="PANTHER" id="PTHR44169:SF6">
    <property type="entry name" value="NADPH-DEPENDENT 1-ACYLDIHYDROXYACETONE PHOSPHATE REDUCTASE"/>
    <property type="match status" value="1"/>
</dbReference>
<evidence type="ECO:0000256" key="3">
    <source>
        <dbReference type="RuleBase" id="RU000363"/>
    </source>
</evidence>